<accession>A0AA35KKT4</accession>
<sequence>MSFVVPKRAGVTLKQVKSVLVAFCPFESNVESTRNFLQCLYTKKAFLSNSNCEVNTDVKHDGSEPVIDVVFADGDRLIMKGANLTIREMLNAFNSRCEAKENMAQEKAQKKSA</sequence>
<proteinExistence type="inferred from homology"/>
<dbReference type="Pfam" id="PF10780">
    <property type="entry name" value="MRP_L53"/>
    <property type="match status" value="1"/>
</dbReference>
<evidence type="ECO:0000256" key="3">
    <source>
        <dbReference type="ARBA" id="ARBA00022946"/>
    </source>
</evidence>
<gene>
    <name evidence="9" type="ORF">PODLI_1B015607</name>
</gene>
<dbReference type="AlphaFoldDB" id="A0AA35KKT4"/>
<evidence type="ECO:0000256" key="6">
    <source>
        <dbReference type="ARBA" id="ARBA00023274"/>
    </source>
</evidence>
<name>A0AA35KKT4_9SAUR</name>
<keyword evidence="6" id="KW-0687">Ribonucleoprotein</keyword>
<evidence type="ECO:0000313" key="9">
    <source>
        <dbReference type="EMBL" id="CAI5779326.1"/>
    </source>
</evidence>
<evidence type="ECO:0000256" key="8">
    <source>
        <dbReference type="ARBA" id="ARBA00042721"/>
    </source>
</evidence>
<dbReference type="Proteomes" id="UP001178461">
    <property type="component" value="Chromosome 7"/>
</dbReference>
<evidence type="ECO:0000256" key="5">
    <source>
        <dbReference type="ARBA" id="ARBA00023128"/>
    </source>
</evidence>
<keyword evidence="5" id="KW-0496">Mitochondrion</keyword>
<dbReference type="GO" id="GO:0005762">
    <property type="term" value="C:mitochondrial large ribosomal subunit"/>
    <property type="evidence" value="ECO:0007669"/>
    <property type="project" value="TreeGrafter"/>
</dbReference>
<keyword evidence="4" id="KW-0689">Ribosomal protein</keyword>
<dbReference type="Gene3D" id="3.40.30.10">
    <property type="entry name" value="Glutaredoxin"/>
    <property type="match status" value="1"/>
</dbReference>
<dbReference type="EMBL" id="OX395132">
    <property type="protein sequence ID" value="CAI5779326.1"/>
    <property type="molecule type" value="Genomic_DNA"/>
</dbReference>
<evidence type="ECO:0000256" key="7">
    <source>
        <dbReference type="ARBA" id="ARBA00035180"/>
    </source>
</evidence>
<dbReference type="InterPro" id="IPR052473">
    <property type="entry name" value="mtLSU_mL53"/>
</dbReference>
<evidence type="ECO:0000313" key="10">
    <source>
        <dbReference type="Proteomes" id="UP001178461"/>
    </source>
</evidence>
<dbReference type="PANTHER" id="PTHR33618">
    <property type="entry name" value="39S RIBOSOMAL PROTEIN L53, MITOCHONDRIAL"/>
    <property type="match status" value="1"/>
</dbReference>
<dbReference type="PANTHER" id="PTHR33618:SF1">
    <property type="entry name" value="LARGE RIBOSOMAL SUBUNIT PROTEIN ML53"/>
    <property type="match status" value="1"/>
</dbReference>
<organism evidence="9 10">
    <name type="scientific">Podarcis lilfordi</name>
    <name type="common">Lilford's wall lizard</name>
    <dbReference type="NCBI Taxonomy" id="74358"/>
    <lineage>
        <taxon>Eukaryota</taxon>
        <taxon>Metazoa</taxon>
        <taxon>Chordata</taxon>
        <taxon>Craniata</taxon>
        <taxon>Vertebrata</taxon>
        <taxon>Euteleostomi</taxon>
        <taxon>Lepidosauria</taxon>
        <taxon>Squamata</taxon>
        <taxon>Bifurcata</taxon>
        <taxon>Unidentata</taxon>
        <taxon>Episquamata</taxon>
        <taxon>Laterata</taxon>
        <taxon>Lacertibaenia</taxon>
        <taxon>Lacertidae</taxon>
        <taxon>Podarcis</taxon>
    </lineage>
</organism>
<protein>
    <recommendedName>
        <fullName evidence="7">Large ribosomal subunit protein mL53</fullName>
    </recommendedName>
    <alternativeName>
        <fullName evidence="8">39S ribosomal protein L53, mitochondrial</fullName>
    </alternativeName>
</protein>
<comment type="subcellular location">
    <subcellularLocation>
        <location evidence="1">Mitochondrion</location>
    </subcellularLocation>
</comment>
<evidence type="ECO:0000256" key="4">
    <source>
        <dbReference type="ARBA" id="ARBA00022980"/>
    </source>
</evidence>
<evidence type="ECO:0000256" key="2">
    <source>
        <dbReference type="ARBA" id="ARBA00005557"/>
    </source>
</evidence>
<comment type="similarity">
    <text evidence="2">Belongs to the mitochondrion-specific ribosomal protein mL53 family.</text>
</comment>
<dbReference type="InterPro" id="IPR019716">
    <property type="entry name" value="Ribosomal_mL53"/>
</dbReference>
<evidence type="ECO:0000256" key="1">
    <source>
        <dbReference type="ARBA" id="ARBA00004173"/>
    </source>
</evidence>
<keyword evidence="3" id="KW-0809">Transit peptide</keyword>
<reference evidence="9" key="1">
    <citation type="submission" date="2022-12" db="EMBL/GenBank/DDBJ databases">
        <authorList>
            <person name="Alioto T."/>
            <person name="Alioto T."/>
            <person name="Gomez Garrido J."/>
        </authorList>
    </citation>
    <scope>NUCLEOTIDE SEQUENCE</scope>
</reference>
<keyword evidence="10" id="KW-1185">Reference proteome</keyword>